<dbReference type="Pfam" id="PF00651">
    <property type="entry name" value="BTB"/>
    <property type="match status" value="1"/>
</dbReference>
<feature type="non-terminal residue" evidence="2">
    <location>
        <position position="1"/>
    </location>
</feature>
<dbReference type="CDD" id="cd18186">
    <property type="entry name" value="BTB_POZ_ZBTB_KLHL-like"/>
    <property type="match status" value="1"/>
</dbReference>
<dbReference type="EMBL" id="KV750142">
    <property type="protein sequence ID" value="OCL06071.1"/>
    <property type="molecule type" value="Genomic_DNA"/>
</dbReference>
<dbReference type="PROSITE" id="PS50097">
    <property type="entry name" value="BTB"/>
    <property type="match status" value="1"/>
</dbReference>
<dbReference type="Proteomes" id="UP000250140">
    <property type="component" value="Unassembled WGS sequence"/>
</dbReference>
<protein>
    <recommendedName>
        <fullName evidence="1">BTB domain-containing protein</fullName>
    </recommendedName>
</protein>
<sequence length="95" mass="11285">DFHIHKELLSDNSPFFTNAMKKEWTKCDDCILELPDDDPNAVQIYVAWLYCNRIFAQLEVGNTKVAKEYEALLDAYIFRDKIQDHDFKDAIRHLY</sequence>
<gene>
    <name evidence="2" type="ORF">AOQ84DRAFT_411931</name>
</gene>
<name>A0A8E2EWX6_9PEZI</name>
<dbReference type="PANTHER" id="PTHR47843:SF2">
    <property type="entry name" value="BTB DOMAIN-CONTAINING PROTEIN"/>
    <property type="match status" value="1"/>
</dbReference>
<dbReference type="InterPro" id="IPR011333">
    <property type="entry name" value="SKP1/BTB/POZ_sf"/>
</dbReference>
<reference evidence="2 3" key="1">
    <citation type="journal article" date="2016" name="Nat. Commun.">
        <title>Ectomycorrhizal ecology is imprinted in the genome of the dominant symbiotic fungus Cenococcum geophilum.</title>
        <authorList>
            <consortium name="DOE Joint Genome Institute"/>
            <person name="Peter M."/>
            <person name="Kohler A."/>
            <person name="Ohm R.A."/>
            <person name="Kuo A."/>
            <person name="Krutzmann J."/>
            <person name="Morin E."/>
            <person name="Arend M."/>
            <person name="Barry K.W."/>
            <person name="Binder M."/>
            <person name="Choi C."/>
            <person name="Clum A."/>
            <person name="Copeland A."/>
            <person name="Grisel N."/>
            <person name="Haridas S."/>
            <person name="Kipfer T."/>
            <person name="LaButti K."/>
            <person name="Lindquist E."/>
            <person name="Lipzen A."/>
            <person name="Maire R."/>
            <person name="Meier B."/>
            <person name="Mihaltcheva S."/>
            <person name="Molinier V."/>
            <person name="Murat C."/>
            <person name="Poggeler S."/>
            <person name="Quandt C.A."/>
            <person name="Sperisen C."/>
            <person name="Tritt A."/>
            <person name="Tisserant E."/>
            <person name="Crous P.W."/>
            <person name="Henrissat B."/>
            <person name="Nehls U."/>
            <person name="Egli S."/>
            <person name="Spatafora J.W."/>
            <person name="Grigoriev I.V."/>
            <person name="Martin F.M."/>
        </authorList>
    </citation>
    <scope>NUCLEOTIDE SEQUENCE [LARGE SCALE GENOMIC DNA]</scope>
    <source>
        <strain evidence="2 3">CBS 207.34</strain>
    </source>
</reference>
<dbReference type="AlphaFoldDB" id="A0A8E2EWX6"/>
<evidence type="ECO:0000259" key="1">
    <source>
        <dbReference type="PROSITE" id="PS50097"/>
    </source>
</evidence>
<organism evidence="2 3">
    <name type="scientific">Glonium stellatum</name>
    <dbReference type="NCBI Taxonomy" id="574774"/>
    <lineage>
        <taxon>Eukaryota</taxon>
        <taxon>Fungi</taxon>
        <taxon>Dikarya</taxon>
        <taxon>Ascomycota</taxon>
        <taxon>Pezizomycotina</taxon>
        <taxon>Dothideomycetes</taxon>
        <taxon>Pleosporomycetidae</taxon>
        <taxon>Gloniales</taxon>
        <taxon>Gloniaceae</taxon>
        <taxon>Glonium</taxon>
    </lineage>
</organism>
<keyword evidence="3" id="KW-1185">Reference proteome</keyword>
<dbReference type="Gene3D" id="3.30.710.10">
    <property type="entry name" value="Potassium Channel Kv1.1, Chain A"/>
    <property type="match status" value="1"/>
</dbReference>
<feature type="domain" description="BTB" evidence="1">
    <location>
        <begin position="1"/>
        <end position="58"/>
    </location>
</feature>
<accession>A0A8E2EWX6</accession>
<dbReference type="OrthoDB" id="1022638at2759"/>
<dbReference type="SUPFAM" id="SSF54695">
    <property type="entry name" value="POZ domain"/>
    <property type="match status" value="1"/>
</dbReference>
<dbReference type="InterPro" id="IPR000210">
    <property type="entry name" value="BTB/POZ_dom"/>
</dbReference>
<dbReference type="PANTHER" id="PTHR47843">
    <property type="entry name" value="BTB DOMAIN-CONTAINING PROTEIN-RELATED"/>
    <property type="match status" value="1"/>
</dbReference>
<evidence type="ECO:0000313" key="3">
    <source>
        <dbReference type="Proteomes" id="UP000250140"/>
    </source>
</evidence>
<proteinExistence type="predicted"/>
<evidence type="ECO:0000313" key="2">
    <source>
        <dbReference type="EMBL" id="OCL06071.1"/>
    </source>
</evidence>